<reference evidence="2" key="1">
    <citation type="submission" date="2016-04" db="EMBL/GenBank/DDBJ databases">
        <authorList>
            <person name="Chen L."/>
            <person name="Zhuang W."/>
            <person name="Wang G."/>
        </authorList>
    </citation>
    <scope>NUCLEOTIDE SEQUENCE [LARGE SCALE GENOMIC DNA]</scope>
    <source>
        <strain evidence="2">17621</strain>
    </source>
</reference>
<sequence length="72" mass="8529">MNFRKTQWCDENQTILHCPVCQFEYVHLMKITPVQSEDRLGVVLEFECEEGHQFSSLLHNHKGYMVSEITNE</sequence>
<evidence type="ECO:0000313" key="1">
    <source>
        <dbReference type="EMBL" id="OQP43437.1"/>
    </source>
</evidence>
<dbReference type="AlphaFoldDB" id="A0A1V9EBC9"/>
<organism evidence="1 2">
    <name type="scientific">Niastella yeongjuensis</name>
    <dbReference type="NCBI Taxonomy" id="354355"/>
    <lineage>
        <taxon>Bacteria</taxon>
        <taxon>Pseudomonadati</taxon>
        <taxon>Bacteroidota</taxon>
        <taxon>Chitinophagia</taxon>
        <taxon>Chitinophagales</taxon>
        <taxon>Chitinophagaceae</taxon>
        <taxon>Niastella</taxon>
    </lineage>
</organism>
<dbReference type="EMBL" id="LVXG01000046">
    <property type="protein sequence ID" value="OQP43437.1"/>
    <property type="molecule type" value="Genomic_DNA"/>
</dbReference>
<gene>
    <name evidence="1" type="ORF">A4H97_33945</name>
</gene>
<proteinExistence type="predicted"/>
<evidence type="ECO:0000313" key="2">
    <source>
        <dbReference type="Proteomes" id="UP000192610"/>
    </source>
</evidence>
<keyword evidence="2" id="KW-1185">Reference proteome</keyword>
<dbReference type="Proteomes" id="UP000192610">
    <property type="component" value="Unassembled WGS sequence"/>
</dbReference>
<dbReference type="STRING" id="354355.SAMN05660816_03420"/>
<protein>
    <submittedName>
        <fullName evidence="1">Uncharacterized protein</fullName>
    </submittedName>
</protein>
<comment type="caution">
    <text evidence="1">The sequence shown here is derived from an EMBL/GenBank/DDBJ whole genome shotgun (WGS) entry which is preliminary data.</text>
</comment>
<accession>A0A1V9EBC9</accession>
<name>A0A1V9EBC9_9BACT</name>